<evidence type="ECO:0000313" key="2">
    <source>
        <dbReference type="EMBL" id="KAF2023912.1"/>
    </source>
</evidence>
<dbReference type="PANTHER" id="PTHR24148:SF64">
    <property type="entry name" value="HETEROKARYON INCOMPATIBILITY DOMAIN-CONTAINING PROTEIN"/>
    <property type="match status" value="1"/>
</dbReference>
<evidence type="ECO:0000313" key="3">
    <source>
        <dbReference type="Proteomes" id="UP000799777"/>
    </source>
</evidence>
<evidence type="ECO:0000259" key="1">
    <source>
        <dbReference type="Pfam" id="PF06985"/>
    </source>
</evidence>
<dbReference type="Proteomes" id="UP000799777">
    <property type="component" value="Unassembled WGS sequence"/>
</dbReference>
<dbReference type="OrthoDB" id="2157530at2759"/>
<feature type="non-terminal residue" evidence="2">
    <location>
        <position position="1"/>
    </location>
</feature>
<protein>
    <recommendedName>
        <fullName evidence="1">Heterokaryon incompatibility domain-containing protein</fullName>
    </recommendedName>
</protein>
<dbReference type="InterPro" id="IPR010730">
    <property type="entry name" value="HET"/>
</dbReference>
<dbReference type="Pfam" id="PF06985">
    <property type="entry name" value="HET"/>
    <property type="match status" value="1"/>
</dbReference>
<dbReference type="PANTHER" id="PTHR24148">
    <property type="entry name" value="ANKYRIN REPEAT DOMAIN-CONTAINING PROTEIN 39 HOMOLOG-RELATED"/>
    <property type="match status" value="1"/>
</dbReference>
<organism evidence="2 3">
    <name type="scientific">Setomelanomma holmii</name>
    <dbReference type="NCBI Taxonomy" id="210430"/>
    <lineage>
        <taxon>Eukaryota</taxon>
        <taxon>Fungi</taxon>
        <taxon>Dikarya</taxon>
        <taxon>Ascomycota</taxon>
        <taxon>Pezizomycotina</taxon>
        <taxon>Dothideomycetes</taxon>
        <taxon>Pleosporomycetidae</taxon>
        <taxon>Pleosporales</taxon>
        <taxon>Pleosporineae</taxon>
        <taxon>Phaeosphaeriaceae</taxon>
        <taxon>Setomelanomma</taxon>
    </lineage>
</organism>
<feature type="domain" description="Heterokaryon incompatibility" evidence="1">
    <location>
        <begin position="6"/>
        <end position="102"/>
    </location>
</feature>
<accession>A0A9P4LGT5</accession>
<dbReference type="EMBL" id="ML978318">
    <property type="protein sequence ID" value="KAF2023912.1"/>
    <property type="molecule type" value="Genomic_DNA"/>
</dbReference>
<keyword evidence="3" id="KW-1185">Reference proteome</keyword>
<proteinExistence type="predicted"/>
<sequence>DHQLPYETLSYCWGFTKKPAQITLLDASHDPNFFITRNLEEALRALRHPYDTRRLWIDAICINQMEPEERTHQVKQMNLIYKSAKRVIVWLGATDQASKIVSRSYDLLSQKLWAW</sequence>
<feature type="non-terminal residue" evidence="2">
    <location>
        <position position="115"/>
    </location>
</feature>
<gene>
    <name evidence="2" type="ORF">EK21DRAFT_11207</name>
</gene>
<name>A0A9P4LGT5_9PLEO</name>
<dbReference type="AlphaFoldDB" id="A0A9P4LGT5"/>
<dbReference type="InterPro" id="IPR052895">
    <property type="entry name" value="HetReg/Transcr_Mod"/>
</dbReference>
<comment type="caution">
    <text evidence="2">The sequence shown here is derived from an EMBL/GenBank/DDBJ whole genome shotgun (WGS) entry which is preliminary data.</text>
</comment>
<reference evidence="2" key="1">
    <citation type="journal article" date="2020" name="Stud. Mycol.">
        <title>101 Dothideomycetes genomes: a test case for predicting lifestyles and emergence of pathogens.</title>
        <authorList>
            <person name="Haridas S."/>
            <person name="Albert R."/>
            <person name="Binder M."/>
            <person name="Bloem J."/>
            <person name="Labutti K."/>
            <person name="Salamov A."/>
            <person name="Andreopoulos B."/>
            <person name="Baker S."/>
            <person name="Barry K."/>
            <person name="Bills G."/>
            <person name="Bluhm B."/>
            <person name="Cannon C."/>
            <person name="Castanera R."/>
            <person name="Culley D."/>
            <person name="Daum C."/>
            <person name="Ezra D."/>
            <person name="Gonzalez J."/>
            <person name="Henrissat B."/>
            <person name="Kuo A."/>
            <person name="Liang C."/>
            <person name="Lipzen A."/>
            <person name="Lutzoni F."/>
            <person name="Magnuson J."/>
            <person name="Mondo S."/>
            <person name="Nolan M."/>
            <person name="Ohm R."/>
            <person name="Pangilinan J."/>
            <person name="Park H.-J."/>
            <person name="Ramirez L."/>
            <person name="Alfaro M."/>
            <person name="Sun H."/>
            <person name="Tritt A."/>
            <person name="Yoshinaga Y."/>
            <person name="Zwiers L.-H."/>
            <person name="Turgeon B."/>
            <person name="Goodwin S."/>
            <person name="Spatafora J."/>
            <person name="Crous P."/>
            <person name="Grigoriev I."/>
        </authorList>
    </citation>
    <scope>NUCLEOTIDE SEQUENCE</scope>
    <source>
        <strain evidence="2">CBS 110217</strain>
    </source>
</reference>